<dbReference type="AlphaFoldDB" id="A0A0M9EQ98"/>
<dbReference type="Proteomes" id="UP000037904">
    <property type="component" value="Unassembled WGS sequence"/>
</dbReference>
<dbReference type="Gene3D" id="3.10.450.50">
    <property type="match status" value="1"/>
</dbReference>
<protein>
    <submittedName>
        <fullName evidence="1">Polyketide cyclase</fullName>
    </submittedName>
</protein>
<organism evidence="1 2">
    <name type="scientific">Fusarium langsethiae</name>
    <dbReference type="NCBI Taxonomy" id="179993"/>
    <lineage>
        <taxon>Eukaryota</taxon>
        <taxon>Fungi</taxon>
        <taxon>Dikarya</taxon>
        <taxon>Ascomycota</taxon>
        <taxon>Pezizomycotina</taxon>
        <taxon>Sordariomycetes</taxon>
        <taxon>Hypocreomycetidae</taxon>
        <taxon>Hypocreales</taxon>
        <taxon>Nectriaceae</taxon>
        <taxon>Fusarium</taxon>
    </lineage>
</organism>
<evidence type="ECO:0000313" key="2">
    <source>
        <dbReference type="Proteomes" id="UP000037904"/>
    </source>
</evidence>
<dbReference type="Pfam" id="PF07366">
    <property type="entry name" value="SnoaL"/>
    <property type="match status" value="1"/>
</dbReference>
<dbReference type="EMBL" id="JXCE01000419">
    <property type="protein sequence ID" value="KPA37410.1"/>
    <property type="molecule type" value="Genomic_DNA"/>
</dbReference>
<dbReference type="GO" id="GO:0030638">
    <property type="term" value="P:polyketide metabolic process"/>
    <property type="evidence" value="ECO:0007669"/>
    <property type="project" value="InterPro"/>
</dbReference>
<proteinExistence type="predicted"/>
<dbReference type="InterPro" id="IPR009959">
    <property type="entry name" value="Cyclase_SnoaL-like"/>
</dbReference>
<name>A0A0M9EQ98_FUSLA</name>
<dbReference type="SUPFAM" id="SSF54427">
    <property type="entry name" value="NTF2-like"/>
    <property type="match status" value="1"/>
</dbReference>
<evidence type="ECO:0000313" key="1">
    <source>
        <dbReference type="EMBL" id="KPA37410.1"/>
    </source>
</evidence>
<keyword evidence="2" id="KW-1185">Reference proteome</keyword>
<reference evidence="1 2" key="1">
    <citation type="submission" date="2015-04" db="EMBL/GenBank/DDBJ databases">
        <title>The draft genome sequence of Fusarium langsethiae, a T-2/HT-2 mycotoxin producer.</title>
        <authorList>
            <person name="Lysoe E."/>
            <person name="Divon H.H."/>
            <person name="Terzi V."/>
            <person name="Orru L."/>
            <person name="Lamontanara A."/>
            <person name="Kolseth A.-K."/>
            <person name="Frandsen R.J."/>
            <person name="Nielsen K."/>
            <person name="Thrane U."/>
        </authorList>
    </citation>
    <scope>NUCLEOTIDE SEQUENCE [LARGE SCALE GENOMIC DNA]</scope>
    <source>
        <strain evidence="1 2">Fl201059</strain>
    </source>
</reference>
<gene>
    <name evidence="1" type="ORF">FLAG1_09772</name>
</gene>
<accession>A0A0M9EQ98</accession>
<dbReference type="InterPro" id="IPR032710">
    <property type="entry name" value="NTF2-like_dom_sf"/>
</dbReference>
<comment type="caution">
    <text evidence="1">The sequence shown here is derived from an EMBL/GenBank/DDBJ whole genome shotgun (WGS) entry which is preliminary data.</text>
</comment>
<dbReference type="OrthoDB" id="2830113at2759"/>
<sequence>MSHSTSRSEIIHFLEAILSAQNEGQWDKLESLVQPTVVVNNNSLQRETFITHLRSGTEVNNTASKLESSVVDVNAQAIAARVIKIQAIAPEETSAAQLVQYQEIMLAWFIDGRLSAIKSIRDNDARRAREHLAMGTPSHLLENSNPTAVDLDSIYRQYIGSINEKTMEVTFERFCKPLVTHNTHEKTIAEYISLIHESQEAIRGLYFDIQDLIVDKGSGRVAARLEFTGVPIKTWANAEPNGQDVKFHEHVMYWFDEGKIHWVWSIVDLDTYREQCRARN</sequence>